<reference evidence="3 4" key="1">
    <citation type="submission" date="2018-08" db="EMBL/GenBank/DDBJ databases">
        <title>A genome reference for cultivated species of the human gut microbiota.</title>
        <authorList>
            <person name="Zou Y."/>
            <person name="Xue W."/>
            <person name="Luo G."/>
        </authorList>
    </citation>
    <scope>NUCLEOTIDE SEQUENCE [LARGE SCALE GENOMIC DNA]</scope>
    <source>
        <strain evidence="3 4">AF38-2</strain>
    </source>
</reference>
<dbReference type="Gene3D" id="2.60.40.1740">
    <property type="entry name" value="hypothetical protein (bacova_03559)"/>
    <property type="match status" value="2"/>
</dbReference>
<dbReference type="InterPro" id="IPR008979">
    <property type="entry name" value="Galactose-bd-like_sf"/>
</dbReference>
<sequence>MVKRMRMMKKYISFLFAALLLGTSCSDTRTDYMMEDTVYFPNSDLQKETLYVMNANDYVHNVWIHKAGYYQGKFAGKVELDYNYLIQYNTDNGTNYEMLDAKYYSFERDFVIEAGSDEVAVPLTLKIEQLLTEKGYGVYYVPLSVNSRTPGEDVYVDKAHFILALEVKKPVLALDGTDGEQRGEVFLDFSESTTDYEIDITSRLDINTTEDLSVTYSIDESLLTEEEKEHLLEEGFDYAESVNLAVGEKYAENYLTLKPSEMPDGKWILPIRMGTTNEKVGTDKDANWLKLTVVKGTLDAQITFETSDYLQGSDVILSSENTLTDETIARISESSDFSFTVTYNSEGANWLTPKQENGEIQITVDSKNSSIWQERVATITLKDNVNWLEKDITVRQGIKDAGLTLNKALWNIVGYSDNVAGKANTFFKLYDNFWPANRAQSDTGAKNSLSYIEVDKASEGTPVQFVFDLGENPHAYNAVGLMPRLQWIGNSPKYMKIELSDDNIDWRLVGDESRIAFTDEQINKNPNGQSNLWMNKLFIAWHQLGGSMVHRYIRLSLWGTWSGTICLDEIFVSLKD</sequence>
<accession>A0A415KPC4</accession>
<feature type="domain" description="BT-3987-like N-terminal" evidence="2">
    <location>
        <begin position="36"/>
        <end position="149"/>
    </location>
</feature>
<feature type="chain" id="PRO_5018972416" evidence="1">
    <location>
        <begin position="27"/>
        <end position="576"/>
    </location>
</feature>
<feature type="signal peptide" evidence="1">
    <location>
        <begin position="1"/>
        <end position="26"/>
    </location>
</feature>
<gene>
    <name evidence="3" type="ORF">DW027_10490</name>
</gene>
<protein>
    <submittedName>
        <fullName evidence="3">DUF1735 domain-containing protein</fullName>
    </submittedName>
</protein>
<organism evidence="3 4">
    <name type="scientific">Bacteroides xylanisolvens</name>
    <dbReference type="NCBI Taxonomy" id="371601"/>
    <lineage>
        <taxon>Bacteria</taxon>
        <taxon>Pseudomonadati</taxon>
        <taxon>Bacteroidota</taxon>
        <taxon>Bacteroidia</taxon>
        <taxon>Bacteroidales</taxon>
        <taxon>Bacteroidaceae</taxon>
        <taxon>Bacteroides</taxon>
    </lineage>
</organism>
<evidence type="ECO:0000313" key="4">
    <source>
        <dbReference type="Proteomes" id="UP000284495"/>
    </source>
</evidence>
<feature type="domain" description="BT-3987-like N-terminal" evidence="2">
    <location>
        <begin position="180"/>
        <end position="277"/>
    </location>
</feature>
<evidence type="ECO:0000256" key="1">
    <source>
        <dbReference type="SAM" id="SignalP"/>
    </source>
</evidence>
<dbReference type="SUPFAM" id="SSF49785">
    <property type="entry name" value="Galactose-binding domain-like"/>
    <property type="match status" value="1"/>
</dbReference>
<comment type="caution">
    <text evidence="3">The sequence shown here is derived from an EMBL/GenBank/DDBJ whole genome shotgun (WGS) entry which is preliminary data.</text>
</comment>
<keyword evidence="1" id="KW-0732">Signal</keyword>
<evidence type="ECO:0000259" key="2">
    <source>
        <dbReference type="Pfam" id="PF08522"/>
    </source>
</evidence>
<proteinExistence type="predicted"/>
<dbReference type="Pfam" id="PF08522">
    <property type="entry name" value="BT_3987-like_N"/>
    <property type="match status" value="2"/>
</dbReference>
<dbReference type="EMBL" id="QROO01000011">
    <property type="protein sequence ID" value="RHL38145.1"/>
    <property type="molecule type" value="Genomic_DNA"/>
</dbReference>
<dbReference type="Gene3D" id="2.60.120.260">
    <property type="entry name" value="Galactose-binding domain-like"/>
    <property type="match status" value="1"/>
</dbReference>
<dbReference type="PROSITE" id="PS51257">
    <property type="entry name" value="PROKAR_LIPOPROTEIN"/>
    <property type="match status" value="1"/>
</dbReference>
<dbReference type="InterPro" id="IPR013728">
    <property type="entry name" value="BT_3987-like_N"/>
</dbReference>
<dbReference type="AlphaFoldDB" id="A0A415KPC4"/>
<name>A0A415KPC4_9BACE</name>
<dbReference type="Proteomes" id="UP000284495">
    <property type="component" value="Unassembled WGS sequence"/>
</dbReference>
<evidence type="ECO:0000313" key="3">
    <source>
        <dbReference type="EMBL" id="RHL38145.1"/>
    </source>
</evidence>